<proteinExistence type="predicted"/>
<dbReference type="EMBL" id="JANBPW010003639">
    <property type="protein sequence ID" value="KAJ1937102.1"/>
    <property type="molecule type" value="Genomic_DNA"/>
</dbReference>
<name>A0ACC1J4L4_9FUNG</name>
<dbReference type="Proteomes" id="UP001150603">
    <property type="component" value="Unassembled WGS sequence"/>
</dbReference>
<sequence length="186" mass="19986">MRVTILTTTLLAVTVPFADAFPRTYGPTPAFKDSWISVAPGQSAKTHGTELVLKASTEKFALLGFTLPSEVTQAPNRLLNCKLTLPPFNTPVAPLSLTLQAAVANVWNEISVNGKNRPGVLGDKVTFYVNDTRKPIRIDTTKLCKTAAAKGTGFSLYISSLRAPYEFKSRETGKGATLVATADVWG</sequence>
<organism evidence="1 2">
    <name type="scientific">Linderina macrospora</name>
    <dbReference type="NCBI Taxonomy" id="4868"/>
    <lineage>
        <taxon>Eukaryota</taxon>
        <taxon>Fungi</taxon>
        <taxon>Fungi incertae sedis</taxon>
        <taxon>Zoopagomycota</taxon>
        <taxon>Kickxellomycotina</taxon>
        <taxon>Kickxellomycetes</taxon>
        <taxon>Kickxellales</taxon>
        <taxon>Kickxellaceae</taxon>
        <taxon>Linderina</taxon>
    </lineage>
</organism>
<keyword evidence="2" id="KW-1185">Reference proteome</keyword>
<accession>A0ACC1J4L4</accession>
<reference evidence="1" key="1">
    <citation type="submission" date="2022-07" db="EMBL/GenBank/DDBJ databases">
        <title>Phylogenomic reconstructions and comparative analyses of Kickxellomycotina fungi.</title>
        <authorList>
            <person name="Reynolds N.K."/>
            <person name="Stajich J.E."/>
            <person name="Barry K."/>
            <person name="Grigoriev I.V."/>
            <person name="Crous P."/>
            <person name="Smith M.E."/>
        </authorList>
    </citation>
    <scope>NUCLEOTIDE SEQUENCE</scope>
    <source>
        <strain evidence="1">NRRL 5244</strain>
    </source>
</reference>
<comment type="caution">
    <text evidence="1">The sequence shown here is derived from an EMBL/GenBank/DDBJ whole genome shotgun (WGS) entry which is preliminary data.</text>
</comment>
<evidence type="ECO:0000313" key="1">
    <source>
        <dbReference type="EMBL" id="KAJ1937102.1"/>
    </source>
</evidence>
<gene>
    <name evidence="1" type="ORF">FBU59_004855</name>
</gene>
<protein>
    <submittedName>
        <fullName evidence="1">Uncharacterized protein</fullName>
    </submittedName>
</protein>
<evidence type="ECO:0000313" key="2">
    <source>
        <dbReference type="Proteomes" id="UP001150603"/>
    </source>
</evidence>